<name>A0A396H446_MEDTR</name>
<comment type="caution">
    <text evidence="1">The sequence shown here is derived from an EMBL/GenBank/DDBJ whole genome shotgun (WGS) entry which is preliminary data.</text>
</comment>
<accession>A0A396H446</accession>
<proteinExistence type="predicted"/>
<dbReference type="EMBL" id="PSQE01000007">
    <property type="protein sequence ID" value="RHN48066.1"/>
    <property type="molecule type" value="Genomic_DNA"/>
</dbReference>
<reference evidence="1" key="1">
    <citation type="journal article" date="2018" name="Nat. Plants">
        <title>Whole-genome landscape of Medicago truncatula symbiotic genes.</title>
        <authorList>
            <person name="Pecrix Y."/>
            <person name="Gamas P."/>
            <person name="Carrere S."/>
        </authorList>
    </citation>
    <scope>NUCLEOTIDE SEQUENCE</scope>
    <source>
        <tissue evidence="1">Leaves</tissue>
    </source>
</reference>
<sequence>MYSNINLVLKLMLISAAKDQTDVQNLQRTNSINVSCMVGGPIAVFNLHIYSSK</sequence>
<dbReference type="Gramene" id="rna42738">
    <property type="protein sequence ID" value="RHN48066.1"/>
    <property type="gene ID" value="gene42738"/>
</dbReference>
<organism evidence="1">
    <name type="scientific">Medicago truncatula</name>
    <name type="common">Barrel medic</name>
    <name type="synonym">Medicago tribuloides</name>
    <dbReference type="NCBI Taxonomy" id="3880"/>
    <lineage>
        <taxon>Eukaryota</taxon>
        <taxon>Viridiplantae</taxon>
        <taxon>Streptophyta</taxon>
        <taxon>Embryophyta</taxon>
        <taxon>Tracheophyta</taxon>
        <taxon>Spermatophyta</taxon>
        <taxon>Magnoliopsida</taxon>
        <taxon>eudicotyledons</taxon>
        <taxon>Gunneridae</taxon>
        <taxon>Pentapetalae</taxon>
        <taxon>rosids</taxon>
        <taxon>fabids</taxon>
        <taxon>Fabales</taxon>
        <taxon>Fabaceae</taxon>
        <taxon>Papilionoideae</taxon>
        <taxon>50 kb inversion clade</taxon>
        <taxon>NPAAA clade</taxon>
        <taxon>Hologalegina</taxon>
        <taxon>IRL clade</taxon>
        <taxon>Trifolieae</taxon>
        <taxon>Medicago</taxon>
    </lineage>
</organism>
<protein>
    <submittedName>
        <fullName evidence="1">Uncharacterized protein</fullName>
    </submittedName>
</protein>
<dbReference type="AlphaFoldDB" id="A0A396H446"/>
<dbReference type="Proteomes" id="UP000265566">
    <property type="component" value="Chromosome 7"/>
</dbReference>
<gene>
    <name evidence="1" type="ORF">MtrunA17_Chr7g0259751</name>
</gene>
<evidence type="ECO:0000313" key="1">
    <source>
        <dbReference type="EMBL" id="RHN48066.1"/>
    </source>
</evidence>